<keyword evidence="3" id="KW-1185">Reference proteome</keyword>
<dbReference type="Gene3D" id="3.10.180.10">
    <property type="entry name" value="2,3-Dihydroxybiphenyl 1,2-Dioxygenase, domain 1"/>
    <property type="match status" value="1"/>
</dbReference>
<dbReference type="PANTHER" id="PTHR21366">
    <property type="entry name" value="GLYOXALASE FAMILY PROTEIN"/>
    <property type="match status" value="1"/>
</dbReference>
<organism evidence="2 3">
    <name type="scientific">Vibrio olivae</name>
    <dbReference type="NCBI Taxonomy" id="1243002"/>
    <lineage>
        <taxon>Bacteria</taxon>
        <taxon>Pseudomonadati</taxon>
        <taxon>Pseudomonadota</taxon>
        <taxon>Gammaproteobacteria</taxon>
        <taxon>Vibrionales</taxon>
        <taxon>Vibrionaceae</taxon>
        <taxon>Vibrio</taxon>
    </lineage>
</organism>
<dbReference type="Pfam" id="PF00903">
    <property type="entry name" value="Glyoxalase"/>
    <property type="match status" value="1"/>
</dbReference>
<comment type="caution">
    <text evidence="2">The sequence shown here is derived from an EMBL/GenBank/DDBJ whole genome shotgun (WGS) entry which is preliminary data.</text>
</comment>
<dbReference type="SUPFAM" id="SSF54593">
    <property type="entry name" value="Glyoxalase/Bleomycin resistance protein/Dihydroxybiphenyl dioxygenase"/>
    <property type="match status" value="1"/>
</dbReference>
<dbReference type="PANTHER" id="PTHR21366:SF14">
    <property type="entry name" value="GLYOXALASE DOMAIN-CONTAINING PROTEIN 5"/>
    <property type="match status" value="1"/>
</dbReference>
<accession>A0ABV5HNG5</accession>
<dbReference type="InterPro" id="IPR029068">
    <property type="entry name" value="Glyas_Bleomycin-R_OHBP_Dase"/>
</dbReference>
<reference evidence="2 3" key="1">
    <citation type="submission" date="2024-09" db="EMBL/GenBank/DDBJ databases">
        <authorList>
            <person name="Sun Q."/>
            <person name="Mori K."/>
        </authorList>
    </citation>
    <scope>NUCLEOTIDE SEQUENCE [LARGE SCALE GENOMIC DNA]</scope>
    <source>
        <strain evidence="2 3">CECT 8064</strain>
    </source>
</reference>
<evidence type="ECO:0000259" key="1">
    <source>
        <dbReference type="PROSITE" id="PS51819"/>
    </source>
</evidence>
<dbReference type="RefSeq" id="WP_390193164.1">
    <property type="nucleotide sequence ID" value="NZ_JBHMEP010000002.1"/>
</dbReference>
<evidence type="ECO:0000313" key="2">
    <source>
        <dbReference type="EMBL" id="MFB9135802.1"/>
    </source>
</evidence>
<evidence type="ECO:0000313" key="3">
    <source>
        <dbReference type="Proteomes" id="UP001589645"/>
    </source>
</evidence>
<gene>
    <name evidence="2" type="ORF">ACFFUV_12590</name>
</gene>
<protein>
    <submittedName>
        <fullName evidence="2">VOC family protein</fullName>
    </submittedName>
</protein>
<dbReference type="EMBL" id="JBHMEP010000002">
    <property type="protein sequence ID" value="MFB9135802.1"/>
    <property type="molecule type" value="Genomic_DNA"/>
</dbReference>
<dbReference type="InterPro" id="IPR050383">
    <property type="entry name" value="GlyoxalaseI/FosfomycinResist"/>
</dbReference>
<name>A0ABV5HNG5_9VIBR</name>
<dbReference type="Proteomes" id="UP001589645">
    <property type="component" value="Unassembled WGS sequence"/>
</dbReference>
<dbReference type="PROSITE" id="PS51819">
    <property type="entry name" value="VOC"/>
    <property type="match status" value="1"/>
</dbReference>
<sequence length="137" mass="15300">MLTIKGLDHVVFRTSQLEKMQHFYCDILGCPIERELPPELGLVQLRAGNALIDIVPVDSELGRAGGDAPSQNGRNVEHVCLQVADLNEQQVRAYLQTHGIECSEFAERYGAQGFGRSTYIQDPEGNIIELKPYIDME</sequence>
<dbReference type="InterPro" id="IPR004360">
    <property type="entry name" value="Glyas_Fos-R_dOase_dom"/>
</dbReference>
<dbReference type="InterPro" id="IPR037523">
    <property type="entry name" value="VOC_core"/>
</dbReference>
<proteinExistence type="predicted"/>
<feature type="domain" description="VOC" evidence="1">
    <location>
        <begin position="6"/>
        <end position="133"/>
    </location>
</feature>